<keyword evidence="3" id="KW-1185">Reference proteome</keyword>
<organism evidence="2 3">
    <name type="scientific">Viridothelium virens</name>
    <name type="common">Speckled blister lichen</name>
    <name type="synonym">Trypethelium virens</name>
    <dbReference type="NCBI Taxonomy" id="1048519"/>
    <lineage>
        <taxon>Eukaryota</taxon>
        <taxon>Fungi</taxon>
        <taxon>Dikarya</taxon>
        <taxon>Ascomycota</taxon>
        <taxon>Pezizomycotina</taxon>
        <taxon>Dothideomycetes</taxon>
        <taxon>Dothideomycetes incertae sedis</taxon>
        <taxon>Trypetheliales</taxon>
        <taxon>Trypetheliaceae</taxon>
        <taxon>Viridothelium</taxon>
    </lineage>
</organism>
<dbReference type="EMBL" id="ML991889">
    <property type="protein sequence ID" value="KAF2228821.1"/>
    <property type="molecule type" value="Genomic_DNA"/>
</dbReference>
<feature type="region of interest" description="Disordered" evidence="1">
    <location>
        <begin position="143"/>
        <end position="170"/>
    </location>
</feature>
<proteinExistence type="predicted"/>
<evidence type="ECO:0000313" key="2">
    <source>
        <dbReference type="EMBL" id="KAF2228821.1"/>
    </source>
</evidence>
<evidence type="ECO:0000256" key="1">
    <source>
        <dbReference type="SAM" id="MobiDB-lite"/>
    </source>
</evidence>
<dbReference type="Proteomes" id="UP000800092">
    <property type="component" value="Unassembled WGS sequence"/>
</dbReference>
<protein>
    <submittedName>
        <fullName evidence="2">Uncharacterized protein</fullName>
    </submittedName>
</protein>
<accession>A0A6A6GT44</accession>
<feature type="region of interest" description="Disordered" evidence="1">
    <location>
        <begin position="305"/>
        <end position="329"/>
    </location>
</feature>
<dbReference type="AlphaFoldDB" id="A0A6A6GT44"/>
<feature type="region of interest" description="Disordered" evidence="1">
    <location>
        <begin position="214"/>
        <end position="270"/>
    </location>
</feature>
<feature type="region of interest" description="Disordered" evidence="1">
    <location>
        <begin position="373"/>
        <end position="394"/>
    </location>
</feature>
<feature type="region of interest" description="Disordered" evidence="1">
    <location>
        <begin position="407"/>
        <end position="435"/>
    </location>
</feature>
<feature type="compositionally biased region" description="Basic and acidic residues" evidence="1">
    <location>
        <begin position="418"/>
        <end position="429"/>
    </location>
</feature>
<gene>
    <name evidence="2" type="ORF">EV356DRAFT_37195</name>
</gene>
<reference evidence="2" key="1">
    <citation type="journal article" date="2020" name="Stud. Mycol.">
        <title>101 Dothideomycetes genomes: a test case for predicting lifestyles and emergence of pathogens.</title>
        <authorList>
            <person name="Haridas S."/>
            <person name="Albert R."/>
            <person name="Binder M."/>
            <person name="Bloem J."/>
            <person name="Labutti K."/>
            <person name="Salamov A."/>
            <person name="Andreopoulos B."/>
            <person name="Baker S."/>
            <person name="Barry K."/>
            <person name="Bills G."/>
            <person name="Bluhm B."/>
            <person name="Cannon C."/>
            <person name="Castanera R."/>
            <person name="Culley D."/>
            <person name="Daum C."/>
            <person name="Ezra D."/>
            <person name="Gonzalez J."/>
            <person name="Henrissat B."/>
            <person name="Kuo A."/>
            <person name="Liang C."/>
            <person name="Lipzen A."/>
            <person name="Lutzoni F."/>
            <person name="Magnuson J."/>
            <person name="Mondo S."/>
            <person name="Nolan M."/>
            <person name="Ohm R."/>
            <person name="Pangilinan J."/>
            <person name="Park H.-J."/>
            <person name="Ramirez L."/>
            <person name="Alfaro M."/>
            <person name="Sun H."/>
            <person name="Tritt A."/>
            <person name="Yoshinaga Y."/>
            <person name="Zwiers L.-H."/>
            <person name="Turgeon B."/>
            <person name="Goodwin S."/>
            <person name="Spatafora J."/>
            <person name="Crous P."/>
            <person name="Grigoriev I."/>
        </authorList>
    </citation>
    <scope>NUCLEOTIDE SEQUENCE</scope>
    <source>
        <strain evidence="2">Tuck. ex Michener</strain>
    </source>
</reference>
<evidence type="ECO:0000313" key="3">
    <source>
        <dbReference type="Proteomes" id="UP000800092"/>
    </source>
</evidence>
<sequence>MMATLLPLTPPTTPPRIGSFQTSYQQAHHWDSVAILEIYNAEHENLFTCPSDTRDRRRCRNRATKQNIAQAVSLVAQLAYTDPQGPQIEPELRRIAALTLCKNVHRKLPVKHDKAVQRWLKNIAMAIETGSRDCGSVNERSIPGTCIPPPSPVHTPASEEGVAPDSTRTASLQRTQKILDSMIDLHTAFQRLEQDNNRLRDDVDQKDEENARLRQRLEEQQQMVKTERQEREVKREQIGGDEKDEQRRLQEDLRSAKERSEDQERRNHELEQKIEAQKREAAEQGLKAQDERRRLDDELRREKEANQKLRQALHQQNTQQSSQQEHDAHELNHLQQRNDRLQETLQLFRDHIARLQVDLRRAHWQLAGQFREAGQLRESSPEPMPPEDAPPSVGRRLLRLFRDRESDAKNADLSQALNRDRSAVGDHASRSLVPS</sequence>
<name>A0A6A6GT44_VIRVR</name>